<proteinExistence type="predicted"/>
<feature type="compositionally biased region" description="Basic and acidic residues" evidence="1">
    <location>
        <begin position="208"/>
        <end position="231"/>
    </location>
</feature>
<evidence type="ECO:0000256" key="1">
    <source>
        <dbReference type="SAM" id="MobiDB-lite"/>
    </source>
</evidence>
<evidence type="ECO:0000313" key="2">
    <source>
        <dbReference type="EMBL" id="CAA9335236.1"/>
    </source>
</evidence>
<feature type="compositionally biased region" description="Basic and acidic residues" evidence="1">
    <location>
        <begin position="51"/>
        <end position="82"/>
    </location>
</feature>
<feature type="compositionally biased region" description="Basic residues" evidence="1">
    <location>
        <begin position="194"/>
        <end position="207"/>
    </location>
</feature>
<dbReference type="AlphaFoldDB" id="A0A6J4LJB2"/>
<feature type="compositionally biased region" description="Low complexity" evidence="1">
    <location>
        <begin position="233"/>
        <end position="260"/>
    </location>
</feature>
<feature type="non-terminal residue" evidence="2">
    <location>
        <position position="1"/>
    </location>
</feature>
<name>A0A6J4LJB2_9BACT</name>
<feature type="compositionally biased region" description="Basic residues" evidence="1">
    <location>
        <begin position="336"/>
        <end position="351"/>
    </location>
</feature>
<accession>A0A6J4LJB2</accession>
<feature type="region of interest" description="Disordered" evidence="1">
    <location>
        <begin position="1"/>
        <end position="351"/>
    </location>
</feature>
<feature type="non-terminal residue" evidence="2">
    <location>
        <position position="351"/>
    </location>
</feature>
<feature type="compositionally biased region" description="Basic residues" evidence="1">
    <location>
        <begin position="267"/>
        <end position="284"/>
    </location>
</feature>
<protein>
    <submittedName>
        <fullName evidence="2">tRNA-dihydrouridine synthase DusB</fullName>
    </submittedName>
</protein>
<dbReference type="EMBL" id="CADCTX010000632">
    <property type="protein sequence ID" value="CAA9335236.1"/>
    <property type="molecule type" value="Genomic_DNA"/>
</dbReference>
<reference evidence="2" key="1">
    <citation type="submission" date="2020-02" db="EMBL/GenBank/DDBJ databases">
        <authorList>
            <person name="Meier V. D."/>
        </authorList>
    </citation>
    <scope>NUCLEOTIDE SEQUENCE</scope>
    <source>
        <strain evidence="2">AVDCRST_MAG40</strain>
    </source>
</reference>
<gene>
    <name evidence="2" type="ORF">AVDCRST_MAG40-2130</name>
</gene>
<organism evidence="2">
    <name type="scientific">uncultured Gemmatimonadaceae bacterium</name>
    <dbReference type="NCBI Taxonomy" id="246130"/>
    <lineage>
        <taxon>Bacteria</taxon>
        <taxon>Pseudomonadati</taxon>
        <taxon>Gemmatimonadota</taxon>
        <taxon>Gemmatimonadia</taxon>
        <taxon>Gemmatimonadales</taxon>
        <taxon>Gemmatimonadaceae</taxon>
        <taxon>environmental samples</taxon>
    </lineage>
</organism>
<feature type="compositionally biased region" description="Basic and acidic residues" evidence="1">
    <location>
        <begin position="142"/>
        <end position="161"/>
    </location>
</feature>
<feature type="compositionally biased region" description="Basic residues" evidence="1">
    <location>
        <begin position="88"/>
        <end position="103"/>
    </location>
</feature>
<sequence length="351" mass="38541">ARSRALPVRRDPRGPALPRADGRGVGVAVPTALPPPRRRRRGHGVPLGRGDPPRERGDDLEAALHGRRAPDRRADLRRRPGGDGRGGGARHRRVPPRLRRHQLRLPGEEGRAAQRGLRLPARPRPRGAGDPRGGALHAPPRHGQDPQRVERGDARPRDDRAPLPGRRRARARAPPADADADVLGERAVGGDRRGGRRGRHPGARQRRHQDGRGRAAHAAADELRRRDDRARLVRPAVDLRPGARPARRAAAPAPAAGGAAVRDRARPRAHGGRLRGRPPRRGHRVPQAPRLVREGAPQLGRAPAPAPRRRVAGRGRGDLRRLPPRRGALRRGCPARARRGRRRRRGARRRV</sequence>